<protein>
    <submittedName>
        <fullName evidence="1">RidA family protein</fullName>
        <ecNumber evidence="1">3.5.-.-</ecNumber>
    </submittedName>
</protein>
<organism evidence="1 2">
    <name type="scientific">Streptosporangium amethystogenes subsp. fukuiense</name>
    <dbReference type="NCBI Taxonomy" id="698418"/>
    <lineage>
        <taxon>Bacteria</taxon>
        <taxon>Bacillati</taxon>
        <taxon>Actinomycetota</taxon>
        <taxon>Actinomycetes</taxon>
        <taxon>Streptosporangiales</taxon>
        <taxon>Streptosporangiaceae</taxon>
        <taxon>Streptosporangium</taxon>
    </lineage>
</organism>
<dbReference type="GO" id="GO:0016787">
    <property type="term" value="F:hydrolase activity"/>
    <property type="evidence" value="ECO:0007669"/>
    <property type="project" value="UniProtKB-KW"/>
</dbReference>
<sequence length="132" mass="13844">MRRRSVVVPGLEHGTNPIPAASRVGPLLATGGVRGVDRVTGELPADVPGQVRYAFANLRAVLEAGGATTGDVVHVTVFAAADVRVAVNEEWVAMFPDPASRPARHLIRHDLPGGMLVQLEATAYVTEGETDG</sequence>
<gene>
    <name evidence="1" type="ORF">ACFQVD_35590</name>
</gene>
<name>A0ABW2T9Q7_9ACTN</name>
<dbReference type="EMBL" id="JBHTEE010000001">
    <property type="protein sequence ID" value="MFC7605438.1"/>
    <property type="molecule type" value="Genomic_DNA"/>
</dbReference>
<dbReference type="RefSeq" id="WP_343974862.1">
    <property type="nucleotide sequence ID" value="NZ_BAAAGK010000127.1"/>
</dbReference>
<dbReference type="CDD" id="cd00448">
    <property type="entry name" value="YjgF_YER057c_UK114_family"/>
    <property type="match status" value="1"/>
</dbReference>
<keyword evidence="2" id="KW-1185">Reference proteome</keyword>
<evidence type="ECO:0000313" key="1">
    <source>
        <dbReference type="EMBL" id="MFC7605438.1"/>
    </source>
</evidence>
<accession>A0ABW2T9Q7</accession>
<keyword evidence="1" id="KW-0378">Hydrolase</keyword>
<proteinExistence type="predicted"/>
<dbReference type="PANTHER" id="PTHR11803:SF39">
    <property type="entry name" value="2-IMINOBUTANOATE_2-IMINOPROPANOATE DEAMINASE"/>
    <property type="match status" value="1"/>
</dbReference>
<comment type="caution">
    <text evidence="1">The sequence shown here is derived from an EMBL/GenBank/DDBJ whole genome shotgun (WGS) entry which is preliminary data.</text>
</comment>
<evidence type="ECO:0000313" key="2">
    <source>
        <dbReference type="Proteomes" id="UP001596514"/>
    </source>
</evidence>
<dbReference type="Proteomes" id="UP001596514">
    <property type="component" value="Unassembled WGS sequence"/>
</dbReference>
<dbReference type="SUPFAM" id="SSF55298">
    <property type="entry name" value="YjgF-like"/>
    <property type="match status" value="1"/>
</dbReference>
<dbReference type="Pfam" id="PF01042">
    <property type="entry name" value="Ribonuc_L-PSP"/>
    <property type="match status" value="1"/>
</dbReference>
<dbReference type="Gene3D" id="3.30.1330.40">
    <property type="entry name" value="RutC-like"/>
    <property type="match status" value="1"/>
</dbReference>
<dbReference type="InterPro" id="IPR035959">
    <property type="entry name" value="RutC-like_sf"/>
</dbReference>
<reference evidence="2" key="1">
    <citation type="journal article" date="2019" name="Int. J. Syst. Evol. Microbiol.">
        <title>The Global Catalogue of Microorganisms (GCM) 10K type strain sequencing project: providing services to taxonomists for standard genome sequencing and annotation.</title>
        <authorList>
            <consortium name="The Broad Institute Genomics Platform"/>
            <consortium name="The Broad Institute Genome Sequencing Center for Infectious Disease"/>
            <person name="Wu L."/>
            <person name="Ma J."/>
        </authorList>
    </citation>
    <scope>NUCLEOTIDE SEQUENCE [LARGE SCALE GENOMIC DNA]</scope>
    <source>
        <strain evidence="2">JCM 10083</strain>
    </source>
</reference>
<dbReference type="InterPro" id="IPR006175">
    <property type="entry name" value="YjgF/YER057c/UK114"/>
</dbReference>
<dbReference type="PANTHER" id="PTHR11803">
    <property type="entry name" value="2-IMINOBUTANOATE/2-IMINOPROPANOATE DEAMINASE RIDA"/>
    <property type="match status" value="1"/>
</dbReference>
<dbReference type="EC" id="3.5.-.-" evidence="1"/>